<evidence type="ECO:0000313" key="2">
    <source>
        <dbReference type="EMBL" id="OAK60243.1"/>
    </source>
</evidence>
<organism evidence="2 3">
    <name type="scientific">Variovorax paradoxus</name>
    <dbReference type="NCBI Taxonomy" id="34073"/>
    <lineage>
        <taxon>Bacteria</taxon>
        <taxon>Pseudomonadati</taxon>
        <taxon>Pseudomonadota</taxon>
        <taxon>Betaproteobacteria</taxon>
        <taxon>Burkholderiales</taxon>
        <taxon>Comamonadaceae</taxon>
        <taxon>Variovorax</taxon>
    </lineage>
</organism>
<feature type="domain" description="Beta-lactamase-related" evidence="1">
    <location>
        <begin position="131"/>
        <end position="377"/>
    </location>
</feature>
<dbReference type="Proteomes" id="UP000077852">
    <property type="component" value="Unassembled WGS sequence"/>
</dbReference>
<dbReference type="InterPro" id="IPR050789">
    <property type="entry name" value="Diverse_Enzym_Activities"/>
</dbReference>
<proteinExistence type="predicted"/>
<reference evidence="2 3" key="1">
    <citation type="submission" date="2016-03" db="EMBL/GenBank/DDBJ databases">
        <title>Genome sequence of Variovorax paradoxus KB5.</title>
        <authorList>
            <person name="Jeong H."/>
            <person name="Hong C.E."/>
            <person name="Jo S.H."/>
            <person name="Park J.M."/>
        </authorList>
    </citation>
    <scope>NUCLEOTIDE SEQUENCE [LARGE SCALE GENOMIC DNA]</scope>
    <source>
        <strain evidence="2 3">KB5</strain>
    </source>
</reference>
<evidence type="ECO:0000313" key="3">
    <source>
        <dbReference type="Proteomes" id="UP000077852"/>
    </source>
</evidence>
<gene>
    <name evidence="2" type="ORF">A3K87_24335</name>
</gene>
<dbReference type="AlphaFoldDB" id="A0AA91I9X7"/>
<dbReference type="RefSeq" id="WP_081269898.1">
    <property type="nucleotide sequence ID" value="NZ_LVHG01000063.1"/>
</dbReference>
<dbReference type="InterPro" id="IPR001466">
    <property type="entry name" value="Beta-lactam-related"/>
</dbReference>
<dbReference type="Pfam" id="PF00144">
    <property type="entry name" value="Beta-lactamase"/>
    <property type="match status" value="1"/>
</dbReference>
<protein>
    <recommendedName>
        <fullName evidence="1">Beta-lactamase-related domain-containing protein</fullName>
    </recommendedName>
</protein>
<dbReference type="InterPro" id="IPR012338">
    <property type="entry name" value="Beta-lactam/transpept-like"/>
</dbReference>
<dbReference type="SUPFAM" id="SSF56601">
    <property type="entry name" value="beta-lactamase/transpeptidase-like"/>
    <property type="match status" value="1"/>
</dbReference>
<dbReference type="PANTHER" id="PTHR43283">
    <property type="entry name" value="BETA-LACTAMASE-RELATED"/>
    <property type="match status" value="1"/>
</dbReference>
<dbReference type="Gene3D" id="3.40.710.10">
    <property type="entry name" value="DD-peptidase/beta-lactamase superfamily"/>
    <property type="match status" value="1"/>
</dbReference>
<accession>A0AA91I9X7</accession>
<dbReference type="PANTHER" id="PTHR43283:SF7">
    <property type="entry name" value="BETA-LACTAMASE-RELATED DOMAIN-CONTAINING PROTEIN"/>
    <property type="match status" value="1"/>
</dbReference>
<name>A0AA91I9X7_VARPD</name>
<evidence type="ECO:0000259" key="1">
    <source>
        <dbReference type="Pfam" id="PF00144"/>
    </source>
</evidence>
<dbReference type="EMBL" id="LVHG01000063">
    <property type="protein sequence ID" value="OAK60243.1"/>
    <property type="molecule type" value="Genomic_DNA"/>
</dbReference>
<sequence length="395" mass="43393">MGMSTAASRPRRRKPGLVAAAVVLLVIAAGFVFTAVIDMKNPVFLVRFLFTPRSEVEALYDTRMIAASTKPRPIPEQLRPLAATVPWKGNKADIVSVLRETRTNAFLVMCRGTLVNEWYSEPGKKTARESSWSIAKSVLSLLVGQLIAEGKLSEDTKLVAVLPEFAAGGKFDEITVRDLLDMKSGIDVTEDYAEYKPFTGVAGMQITTDLRAYVMKHRTLAFAPGSRSAYRSIDAQYLSMMVARVEGEPLAKVLERRLWQPLGAQDEASWNLDHAGGIERGFGNLNATPRDFAKLGLLALAGGKVGGRTLVSPAWMARITTPVAEAEPGWMYAALWWHPPGHEKNGDYSAIGVYGQYVYVNPARYTVVVKLSDYGSQQDEAETIDVFRAVAEDCR</sequence>
<comment type="caution">
    <text evidence="2">The sequence shown here is derived from an EMBL/GenBank/DDBJ whole genome shotgun (WGS) entry which is preliminary data.</text>
</comment>